<sequence>PDITKAKEILNWKPEVNFKDGVKKTIKWFNERY</sequence>
<gene>
    <name evidence="1" type="ORF">S06H3_64023</name>
</gene>
<dbReference type="SUPFAM" id="SSF51735">
    <property type="entry name" value="NAD(P)-binding Rossmann-fold domains"/>
    <property type="match status" value="1"/>
</dbReference>
<dbReference type="AlphaFoldDB" id="X1Q444"/>
<dbReference type="Gene3D" id="3.90.25.10">
    <property type="entry name" value="UDP-galactose 4-epimerase, domain 1"/>
    <property type="match status" value="1"/>
</dbReference>
<evidence type="ECO:0008006" key="2">
    <source>
        <dbReference type="Google" id="ProtNLM"/>
    </source>
</evidence>
<reference evidence="1" key="1">
    <citation type="journal article" date="2014" name="Front. Microbiol.">
        <title>High frequency of phylogenetically diverse reductive dehalogenase-homologous genes in deep subseafloor sedimentary metagenomes.</title>
        <authorList>
            <person name="Kawai M."/>
            <person name="Futagami T."/>
            <person name="Toyoda A."/>
            <person name="Takaki Y."/>
            <person name="Nishi S."/>
            <person name="Hori S."/>
            <person name="Arai W."/>
            <person name="Tsubouchi T."/>
            <person name="Morono Y."/>
            <person name="Uchiyama I."/>
            <person name="Ito T."/>
            <person name="Fujiyama A."/>
            <person name="Inagaki F."/>
            <person name="Takami H."/>
        </authorList>
    </citation>
    <scope>NUCLEOTIDE SEQUENCE</scope>
    <source>
        <strain evidence="1">Expedition CK06-06</strain>
    </source>
</reference>
<dbReference type="InterPro" id="IPR036291">
    <property type="entry name" value="NAD(P)-bd_dom_sf"/>
</dbReference>
<comment type="caution">
    <text evidence="1">The sequence shown here is derived from an EMBL/GenBank/DDBJ whole genome shotgun (WGS) entry which is preliminary data.</text>
</comment>
<organism evidence="1">
    <name type="scientific">marine sediment metagenome</name>
    <dbReference type="NCBI Taxonomy" id="412755"/>
    <lineage>
        <taxon>unclassified sequences</taxon>
        <taxon>metagenomes</taxon>
        <taxon>ecological metagenomes</taxon>
    </lineage>
</organism>
<name>X1Q444_9ZZZZ</name>
<dbReference type="EMBL" id="BARV01042632">
    <property type="protein sequence ID" value="GAI49511.1"/>
    <property type="molecule type" value="Genomic_DNA"/>
</dbReference>
<feature type="non-terminal residue" evidence="1">
    <location>
        <position position="1"/>
    </location>
</feature>
<evidence type="ECO:0000313" key="1">
    <source>
        <dbReference type="EMBL" id="GAI49511.1"/>
    </source>
</evidence>
<protein>
    <recommendedName>
        <fullName evidence="2">NAD(P)-binding domain-containing protein</fullName>
    </recommendedName>
</protein>
<proteinExistence type="predicted"/>
<accession>X1Q444</accession>